<feature type="active site" description="Proton acceptor" evidence="9">
    <location>
        <position position="60"/>
    </location>
</feature>
<comment type="similarity">
    <text evidence="9 10">Belongs to the TrpA family.</text>
</comment>
<keyword evidence="7 9" id="KW-0456">Lyase</keyword>
<dbReference type="FunFam" id="3.20.20.70:FF:000037">
    <property type="entry name" value="Tryptophan synthase alpha chain"/>
    <property type="match status" value="1"/>
</dbReference>
<evidence type="ECO:0000256" key="4">
    <source>
        <dbReference type="ARBA" id="ARBA00022605"/>
    </source>
</evidence>
<dbReference type="InterPro" id="IPR011060">
    <property type="entry name" value="RibuloseP-bd_barrel"/>
</dbReference>
<evidence type="ECO:0000256" key="6">
    <source>
        <dbReference type="ARBA" id="ARBA00023141"/>
    </source>
</evidence>
<sequence length="279" mass="29470">MSRIAERFALLRSRGEKGLIAYLAAGDPSLATSRRLVHALAEAGVDMVELGLPFSDPLADGPVIQAASQRALAAGANTDNVLELVAALRADGLQIPLLIMTYYNLVLRPGVENFCHRAAAAGVDGLILPDVPVEESDEIRAAAGAVGLDLIQFVAPTSPPERIRRAAELARGFIYAVSSTGVTGVRDRLPPQLTAMVEAVKAVTDTPVAVGFGISRPEQVRQVTAVADAAIVGSAFVRHCGEGLPEHELVERVRILAEELKAGTRPGTGWDSRFVKNEA</sequence>
<comment type="catalytic activity">
    <reaction evidence="8 9">
        <text>(1S,2R)-1-C-(indol-3-yl)glycerol 3-phosphate + L-serine = D-glyceraldehyde 3-phosphate + L-tryptophan + H2O</text>
        <dbReference type="Rhea" id="RHEA:10532"/>
        <dbReference type="ChEBI" id="CHEBI:15377"/>
        <dbReference type="ChEBI" id="CHEBI:33384"/>
        <dbReference type="ChEBI" id="CHEBI:57912"/>
        <dbReference type="ChEBI" id="CHEBI:58866"/>
        <dbReference type="ChEBI" id="CHEBI:59776"/>
        <dbReference type="EC" id="4.2.1.20"/>
    </reaction>
</comment>
<comment type="function">
    <text evidence="1 9">The alpha subunit is responsible for the aldol cleavage of indoleglycerol phosphate to indole and glyceraldehyde 3-phosphate.</text>
</comment>
<comment type="subunit">
    <text evidence="3 9">Tetramer of two alpha and two beta chains.</text>
</comment>
<dbReference type="EC" id="4.2.1.20" evidence="9"/>
<accession>A0A953IEM6</accession>
<dbReference type="PANTHER" id="PTHR43406">
    <property type="entry name" value="TRYPTOPHAN SYNTHASE, ALPHA CHAIN"/>
    <property type="match status" value="1"/>
</dbReference>
<dbReference type="Pfam" id="PF00290">
    <property type="entry name" value="Trp_syntA"/>
    <property type="match status" value="1"/>
</dbReference>
<evidence type="ECO:0000256" key="8">
    <source>
        <dbReference type="ARBA" id="ARBA00049047"/>
    </source>
</evidence>
<dbReference type="SUPFAM" id="SSF51366">
    <property type="entry name" value="Ribulose-phoshate binding barrel"/>
    <property type="match status" value="1"/>
</dbReference>
<evidence type="ECO:0000256" key="9">
    <source>
        <dbReference type="HAMAP-Rule" id="MF_00131"/>
    </source>
</evidence>
<dbReference type="HAMAP" id="MF_00131">
    <property type="entry name" value="Trp_synth_alpha"/>
    <property type="match status" value="1"/>
</dbReference>
<dbReference type="CDD" id="cd04724">
    <property type="entry name" value="Tryptophan_synthase_alpha"/>
    <property type="match status" value="1"/>
</dbReference>
<evidence type="ECO:0000256" key="7">
    <source>
        <dbReference type="ARBA" id="ARBA00023239"/>
    </source>
</evidence>
<dbReference type="GO" id="GO:0004834">
    <property type="term" value="F:tryptophan synthase activity"/>
    <property type="evidence" value="ECO:0007669"/>
    <property type="project" value="UniProtKB-UniRule"/>
</dbReference>
<dbReference type="InterPro" id="IPR013785">
    <property type="entry name" value="Aldolase_TIM"/>
</dbReference>
<dbReference type="PANTHER" id="PTHR43406:SF1">
    <property type="entry name" value="TRYPTOPHAN SYNTHASE ALPHA CHAIN, CHLOROPLASTIC"/>
    <property type="match status" value="1"/>
</dbReference>
<comment type="pathway">
    <text evidence="2 9">Amino-acid biosynthesis; L-tryptophan biosynthesis; L-tryptophan from chorismate: step 5/5.</text>
</comment>
<protein>
    <recommendedName>
        <fullName evidence="9">Tryptophan synthase alpha chain</fullName>
        <ecNumber evidence="9">4.2.1.20</ecNumber>
    </recommendedName>
</protein>
<proteinExistence type="inferred from homology"/>
<organism evidence="11 12">
    <name type="scientific">Symbiobacterium thermophilum</name>
    <dbReference type="NCBI Taxonomy" id="2734"/>
    <lineage>
        <taxon>Bacteria</taxon>
        <taxon>Bacillati</taxon>
        <taxon>Bacillota</taxon>
        <taxon>Clostridia</taxon>
        <taxon>Eubacteriales</taxon>
        <taxon>Symbiobacteriaceae</taxon>
        <taxon>Symbiobacterium</taxon>
    </lineage>
</organism>
<keyword evidence="5 9" id="KW-0822">Tryptophan biosynthesis</keyword>
<dbReference type="AlphaFoldDB" id="A0A953IEM6"/>
<dbReference type="NCBIfam" id="TIGR00262">
    <property type="entry name" value="trpA"/>
    <property type="match status" value="1"/>
</dbReference>
<keyword evidence="4 9" id="KW-0028">Amino-acid biosynthesis</keyword>
<dbReference type="Gene3D" id="3.20.20.70">
    <property type="entry name" value="Aldolase class I"/>
    <property type="match status" value="1"/>
</dbReference>
<evidence type="ECO:0000256" key="1">
    <source>
        <dbReference type="ARBA" id="ARBA00003365"/>
    </source>
</evidence>
<evidence type="ECO:0000256" key="2">
    <source>
        <dbReference type="ARBA" id="ARBA00004733"/>
    </source>
</evidence>
<dbReference type="Proteomes" id="UP000732377">
    <property type="component" value="Unassembled WGS sequence"/>
</dbReference>
<dbReference type="PROSITE" id="PS00167">
    <property type="entry name" value="TRP_SYNTHASE_ALPHA"/>
    <property type="match status" value="1"/>
</dbReference>
<evidence type="ECO:0000313" key="12">
    <source>
        <dbReference type="Proteomes" id="UP000732377"/>
    </source>
</evidence>
<feature type="active site" description="Proton acceptor" evidence="9">
    <location>
        <position position="49"/>
    </location>
</feature>
<reference evidence="11" key="1">
    <citation type="submission" date="2017-11" db="EMBL/GenBank/DDBJ databases">
        <title>Three new genomes from thermophilic consortium.</title>
        <authorList>
            <person name="Quaggio R."/>
            <person name="Amgarten D."/>
            <person name="Setubal J.C."/>
        </authorList>
    </citation>
    <scope>NUCLEOTIDE SEQUENCE</scope>
    <source>
        <strain evidence="11">ZCTH01-B2</strain>
    </source>
</reference>
<evidence type="ECO:0000256" key="10">
    <source>
        <dbReference type="RuleBase" id="RU003662"/>
    </source>
</evidence>
<comment type="caution">
    <text evidence="11">The sequence shown here is derived from an EMBL/GenBank/DDBJ whole genome shotgun (WGS) entry which is preliminary data.</text>
</comment>
<keyword evidence="6 9" id="KW-0057">Aromatic amino acid biosynthesis</keyword>
<evidence type="ECO:0000313" key="11">
    <source>
        <dbReference type="EMBL" id="MBY6277015.1"/>
    </source>
</evidence>
<dbReference type="EMBL" id="PIUK01000129">
    <property type="protein sequence ID" value="MBY6277015.1"/>
    <property type="molecule type" value="Genomic_DNA"/>
</dbReference>
<evidence type="ECO:0000256" key="5">
    <source>
        <dbReference type="ARBA" id="ARBA00022822"/>
    </source>
</evidence>
<evidence type="ECO:0000256" key="3">
    <source>
        <dbReference type="ARBA" id="ARBA00011270"/>
    </source>
</evidence>
<name>A0A953IEM6_SYMTR</name>
<dbReference type="InterPro" id="IPR018204">
    <property type="entry name" value="Trp_synthase_alpha_AS"/>
</dbReference>
<dbReference type="InterPro" id="IPR002028">
    <property type="entry name" value="Trp_synthase_suA"/>
</dbReference>
<dbReference type="RefSeq" id="WP_273380136.1">
    <property type="nucleotide sequence ID" value="NZ_PIUK01000129.1"/>
</dbReference>
<dbReference type="GO" id="GO:0005829">
    <property type="term" value="C:cytosol"/>
    <property type="evidence" value="ECO:0007669"/>
    <property type="project" value="TreeGrafter"/>
</dbReference>
<gene>
    <name evidence="9" type="primary">trpA</name>
    <name evidence="11" type="ORF">CWE10_12525</name>
</gene>